<name>A0A176YBX8_9BRAD</name>
<dbReference type="AlphaFoldDB" id="A0A176YBX8"/>
<comment type="caution">
    <text evidence="1">The sequence shown here is derived from an EMBL/GenBank/DDBJ whole genome shotgun (WGS) entry which is preliminary data.</text>
</comment>
<protein>
    <submittedName>
        <fullName evidence="1">Uncharacterized protein</fullName>
    </submittedName>
</protein>
<evidence type="ECO:0000313" key="2">
    <source>
        <dbReference type="Proteomes" id="UP000076959"/>
    </source>
</evidence>
<reference evidence="1 2" key="1">
    <citation type="submission" date="2016-03" db="EMBL/GenBank/DDBJ databases">
        <title>Draft Genome Sequence of the Strain BR 10245 (Bradyrhizobium sp.) isolated from nodules of Centrolobium paraense.</title>
        <authorList>
            <person name="Simoes-Araujo J.L.Sr."/>
            <person name="Barauna A.C."/>
            <person name="Silva K."/>
            <person name="Zilli J.E."/>
        </authorList>
    </citation>
    <scope>NUCLEOTIDE SEQUENCE [LARGE SCALE GENOMIC DNA]</scope>
    <source>
        <strain evidence="1 2">BR 10245</strain>
    </source>
</reference>
<organism evidence="1 2">
    <name type="scientific">Bradyrhizobium centrolobii</name>
    <dbReference type="NCBI Taxonomy" id="1505087"/>
    <lineage>
        <taxon>Bacteria</taxon>
        <taxon>Pseudomonadati</taxon>
        <taxon>Pseudomonadota</taxon>
        <taxon>Alphaproteobacteria</taxon>
        <taxon>Hyphomicrobiales</taxon>
        <taxon>Nitrobacteraceae</taxon>
        <taxon>Bradyrhizobium</taxon>
    </lineage>
</organism>
<accession>A0A176YBX8</accession>
<sequence>MKEAAKRAAPSSCAYQHISKDCRKDAQTDNGDSENEDGFQADLHFLQITRILRLAPPHASNFRWRRFKFNVRTEPAAGASLMRTLR</sequence>
<dbReference type="EMBL" id="LUUB01000106">
    <property type="protein sequence ID" value="OAF01154.1"/>
    <property type="molecule type" value="Genomic_DNA"/>
</dbReference>
<dbReference type="Proteomes" id="UP000076959">
    <property type="component" value="Unassembled WGS sequence"/>
</dbReference>
<keyword evidence="2" id="KW-1185">Reference proteome</keyword>
<evidence type="ECO:0000313" key="1">
    <source>
        <dbReference type="EMBL" id="OAF01154.1"/>
    </source>
</evidence>
<gene>
    <name evidence="1" type="ORF">AYJ54_29105</name>
</gene>
<proteinExistence type="predicted"/>